<dbReference type="GO" id="GO:0016020">
    <property type="term" value="C:membrane"/>
    <property type="evidence" value="ECO:0007669"/>
    <property type="project" value="GOC"/>
</dbReference>
<evidence type="ECO:0000313" key="16">
    <source>
        <dbReference type="EMBL" id="KAK5639646.1"/>
    </source>
</evidence>
<dbReference type="Gene3D" id="3.90.1150.10">
    <property type="entry name" value="Aspartate Aminotransferase, domain 1"/>
    <property type="match status" value="1"/>
</dbReference>
<evidence type="ECO:0000256" key="5">
    <source>
        <dbReference type="ARBA" id="ARBA00013220"/>
    </source>
</evidence>
<dbReference type="InterPro" id="IPR015421">
    <property type="entry name" value="PyrdxlP-dep_Trfase_major"/>
</dbReference>
<evidence type="ECO:0000256" key="7">
    <source>
        <dbReference type="ARBA" id="ARBA00022898"/>
    </source>
</evidence>
<comment type="pathway">
    <text evidence="3">Sphingolipid metabolism.</text>
</comment>
<evidence type="ECO:0000256" key="2">
    <source>
        <dbReference type="ARBA" id="ARBA00004760"/>
    </source>
</evidence>
<protein>
    <recommendedName>
        <fullName evidence="11">Serine palmitoyltransferase 1</fullName>
        <ecNumber evidence="5">2.3.1.50</ecNumber>
    </recommendedName>
    <alternativeName>
        <fullName evidence="12">Long chain base biosynthesis protein 1</fullName>
    </alternativeName>
    <alternativeName>
        <fullName evidence="13">Serine-palmitoyl-CoA transferase 1</fullName>
    </alternativeName>
</protein>
<keyword evidence="17" id="KW-1185">Reference proteome</keyword>
<name>A0AAN7V726_9COLE</name>
<dbReference type="InterPro" id="IPR015424">
    <property type="entry name" value="PyrdxlP-dep_Trfase"/>
</dbReference>
<keyword evidence="14" id="KW-1133">Transmembrane helix</keyword>
<evidence type="ECO:0000256" key="8">
    <source>
        <dbReference type="ARBA" id="ARBA00022919"/>
    </source>
</evidence>
<keyword evidence="14" id="KW-0472">Membrane</keyword>
<evidence type="ECO:0000256" key="10">
    <source>
        <dbReference type="ARBA" id="ARBA00023315"/>
    </source>
</evidence>
<evidence type="ECO:0000256" key="1">
    <source>
        <dbReference type="ARBA" id="ARBA00001933"/>
    </source>
</evidence>
<dbReference type="GO" id="GO:0030170">
    <property type="term" value="F:pyridoxal phosphate binding"/>
    <property type="evidence" value="ECO:0007669"/>
    <property type="project" value="InterPro"/>
</dbReference>
<dbReference type="GO" id="GO:0005783">
    <property type="term" value="C:endoplasmic reticulum"/>
    <property type="evidence" value="ECO:0007669"/>
    <property type="project" value="TreeGrafter"/>
</dbReference>
<comment type="similarity">
    <text evidence="4">Belongs to the class-II pyridoxal-phosphate-dependent aminotransferase family.</text>
</comment>
<keyword evidence="10" id="KW-0012">Acyltransferase</keyword>
<evidence type="ECO:0000259" key="15">
    <source>
        <dbReference type="Pfam" id="PF00155"/>
    </source>
</evidence>
<dbReference type="InterPro" id="IPR004839">
    <property type="entry name" value="Aminotransferase_I/II_large"/>
</dbReference>
<evidence type="ECO:0000256" key="9">
    <source>
        <dbReference type="ARBA" id="ARBA00023098"/>
    </source>
</evidence>
<dbReference type="InterPro" id="IPR050087">
    <property type="entry name" value="AON_synthase_class-II"/>
</dbReference>
<dbReference type="EC" id="2.3.1.50" evidence="5"/>
<evidence type="ECO:0000256" key="13">
    <source>
        <dbReference type="ARBA" id="ARBA00042649"/>
    </source>
</evidence>
<evidence type="ECO:0000256" key="6">
    <source>
        <dbReference type="ARBA" id="ARBA00022679"/>
    </source>
</evidence>
<dbReference type="GO" id="GO:0046512">
    <property type="term" value="P:sphingosine biosynthetic process"/>
    <property type="evidence" value="ECO:0007669"/>
    <property type="project" value="TreeGrafter"/>
</dbReference>
<dbReference type="Proteomes" id="UP001329430">
    <property type="component" value="Chromosome 9"/>
</dbReference>
<comment type="cofactor">
    <cofactor evidence="1">
        <name>pyridoxal 5'-phosphate</name>
        <dbReference type="ChEBI" id="CHEBI:597326"/>
    </cofactor>
</comment>
<proteinExistence type="inferred from homology"/>
<sequence>MYTYMSGVLYTIVSGLFIVLGTIFFFKRHKKDAKQIDEELLNARIASFKPDPLIDCSTIDTSNGMTEIPAPDESIPGCLNLAKMNFFNFLNNQDFRKEAELCIRTYGVGSCGPRGFYGTIDIHLTLENRIAEFMNMEETVLYSYGFTTVSSAIGAYCKKQDIIFCDEQISFAAVQGFLAARSTVEYFRHNDMNDLESKLKVYEKKEKQKRKLFRKFLIVEGIYASSGTICPLPQLMALREKYKLRIFIDESLSWGVLGKGGKGVTEHFNVNRLDVDMIIGSLECAVGSIGGFCVGASVIIEHQRLSGLGYCFSASLPPFLTKAALCALKVFEEQPTIFKQLHETCISVDQKLRNLEEYIVISDPLSPMKVFTTAKIEKRYENIKKIHTFCAESNIHFLLSEEYLKLNVNIVLAESELDRVMSVLKNAMSVCT</sequence>
<accession>A0AAN7V726</accession>
<organism evidence="16 17">
    <name type="scientific">Pyrocoelia pectoralis</name>
    <dbReference type="NCBI Taxonomy" id="417401"/>
    <lineage>
        <taxon>Eukaryota</taxon>
        <taxon>Metazoa</taxon>
        <taxon>Ecdysozoa</taxon>
        <taxon>Arthropoda</taxon>
        <taxon>Hexapoda</taxon>
        <taxon>Insecta</taxon>
        <taxon>Pterygota</taxon>
        <taxon>Neoptera</taxon>
        <taxon>Endopterygota</taxon>
        <taxon>Coleoptera</taxon>
        <taxon>Polyphaga</taxon>
        <taxon>Elateriformia</taxon>
        <taxon>Elateroidea</taxon>
        <taxon>Lampyridae</taxon>
        <taxon>Lampyrinae</taxon>
        <taxon>Pyrocoelia</taxon>
    </lineage>
</organism>
<dbReference type="GO" id="GO:0046513">
    <property type="term" value="P:ceramide biosynthetic process"/>
    <property type="evidence" value="ECO:0007669"/>
    <property type="project" value="TreeGrafter"/>
</dbReference>
<dbReference type="EMBL" id="JAVRBK010000009">
    <property type="protein sequence ID" value="KAK5639646.1"/>
    <property type="molecule type" value="Genomic_DNA"/>
</dbReference>
<keyword evidence="7" id="KW-0663">Pyridoxal phosphate</keyword>
<evidence type="ECO:0000256" key="4">
    <source>
        <dbReference type="ARBA" id="ARBA00008392"/>
    </source>
</evidence>
<evidence type="ECO:0000256" key="3">
    <source>
        <dbReference type="ARBA" id="ARBA00004991"/>
    </source>
</evidence>
<evidence type="ECO:0000256" key="14">
    <source>
        <dbReference type="SAM" id="Phobius"/>
    </source>
</evidence>
<dbReference type="SUPFAM" id="SSF53383">
    <property type="entry name" value="PLP-dependent transferases"/>
    <property type="match status" value="1"/>
</dbReference>
<comment type="pathway">
    <text evidence="2">Lipid metabolism; sphingolipid metabolism.</text>
</comment>
<dbReference type="AlphaFoldDB" id="A0AAN7V726"/>
<dbReference type="PANTHER" id="PTHR13693">
    <property type="entry name" value="CLASS II AMINOTRANSFERASE/8-AMINO-7-OXONONANOATE SYNTHASE"/>
    <property type="match status" value="1"/>
</dbReference>
<feature type="transmembrane region" description="Helical" evidence="14">
    <location>
        <begin position="6"/>
        <end position="26"/>
    </location>
</feature>
<feature type="domain" description="Aminotransferase class I/classII large" evidence="15">
    <location>
        <begin position="101"/>
        <end position="355"/>
    </location>
</feature>
<keyword evidence="8" id="KW-0746">Sphingolipid metabolism</keyword>
<gene>
    <name evidence="16" type="ORF">RI129_012138</name>
</gene>
<reference evidence="16 17" key="1">
    <citation type="journal article" date="2024" name="Insects">
        <title>An Improved Chromosome-Level Genome Assembly of the Firefly Pyrocoelia pectoralis.</title>
        <authorList>
            <person name="Fu X."/>
            <person name="Meyer-Rochow V.B."/>
            <person name="Ballantyne L."/>
            <person name="Zhu X."/>
        </authorList>
    </citation>
    <scope>NUCLEOTIDE SEQUENCE [LARGE SCALE GENOMIC DNA]</scope>
    <source>
        <strain evidence="16">XCY_ONT2</strain>
    </source>
</reference>
<keyword evidence="6" id="KW-0808">Transferase</keyword>
<evidence type="ECO:0000256" key="11">
    <source>
        <dbReference type="ARBA" id="ARBA00041066"/>
    </source>
</evidence>
<dbReference type="GO" id="GO:0004758">
    <property type="term" value="F:serine C-palmitoyltransferase activity"/>
    <property type="evidence" value="ECO:0007669"/>
    <property type="project" value="UniProtKB-EC"/>
</dbReference>
<keyword evidence="9" id="KW-0443">Lipid metabolism</keyword>
<evidence type="ECO:0000256" key="12">
    <source>
        <dbReference type="ARBA" id="ARBA00041765"/>
    </source>
</evidence>
<dbReference type="PANTHER" id="PTHR13693:SF2">
    <property type="entry name" value="SERINE PALMITOYLTRANSFERASE 1"/>
    <property type="match status" value="1"/>
</dbReference>
<evidence type="ECO:0000313" key="17">
    <source>
        <dbReference type="Proteomes" id="UP001329430"/>
    </source>
</evidence>
<comment type="caution">
    <text evidence="16">The sequence shown here is derived from an EMBL/GenBank/DDBJ whole genome shotgun (WGS) entry which is preliminary data.</text>
</comment>
<keyword evidence="14" id="KW-0812">Transmembrane</keyword>
<dbReference type="Pfam" id="PF00155">
    <property type="entry name" value="Aminotran_1_2"/>
    <property type="match status" value="1"/>
</dbReference>
<dbReference type="InterPro" id="IPR015422">
    <property type="entry name" value="PyrdxlP-dep_Trfase_small"/>
</dbReference>
<dbReference type="Gene3D" id="3.40.640.10">
    <property type="entry name" value="Type I PLP-dependent aspartate aminotransferase-like (Major domain)"/>
    <property type="match status" value="1"/>
</dbReference>